<dbReference type="SUPFAM" id="SSF55729">
    <property type="entry name" value="Acyl-CoA N-acyltransferases (Nat)"/>
    <property type="match status" value="1"/>
</dbReference>
<dbReference type="GO" id="GO:0016747">
    <property type="term" value="F:acyltransferase activity, transferring groups other than amino-acyl groups"/>
    <property type="evidence" value="ECO:0007669"/>
    <property type="project" value="InterPro"/>
</dbReference>
<dbReference type="InterPro" id="IPR016181">
    <property type="entry name" value="Acyl_CoA_acyltransferase"/>
</dbReference>
<accession>A0A0P0P2Z8</accession>
<dbReference type="STRING" id="69395.AQ619_17125"/>
<dbReference type="Proteomes" id="UP000056905">
    <property type="component" value="Chromosome"/>
</dbReference>
<protein>
    <recommendedName>
        <fullName evidence="1">N-acetyltransferase domain-containing protein</fullName>
    </recommendedName>
</protein>
<dbReference type="KEGG" id="chq:AQ619_17125"/>
<name>A0A0P0P2Z8_9CAUL</name>
<sequence>MRNDGIEIKPSGVAPEQLAAYSALLGQVFGPLPKFSVPALTWLYRDNPEGPVVGADAWSGDTLAAHYVTVPMRARVEGRTVRLLLSLNTATAPEFQGKGLFTALADATYSAARDQGFQGVFGFANANSTPGFLRKLGFQKVQSLQAGLMLLTPRRLADTVLGFEVDWSPESLNWRLANPAGTYRVARQGELLGVWAETGIPRLRCAAFLPGASEGASHGPRPWCPPLFIGLEPRLSLPSQGFVPIPERLRPSPLNMIWRRLDETLPEALDPATTAVSFLDFDPY</sequence>
<dbReference type="RefSeq" id="WP_062150529.1">
    <property type="nucleotide sequence ID" value="NZ_CP013002.1"/>
</dbReference>
<dbReference type="Gene3D" id="3.40.630.30">
    <property type="match status" value="1"/>
</dbReference>
<dbReference type="Pfam" id="PF13527">
    <property type="entry name" value="Acetyltransf_9"/>
    <property type="match status" value="1"/>
</dbReference>
<reference evidence="2 3" key="1">
    <citation type="submission" date="2015-10" db="EMBL/GenBank/DDBJ databases">
        <title>Conservation of the essential genome among Caulobacter and Brevundimonas species.</title>
        <authorList>
            <person name="Scott D."/>
            <person name="Ely B."/>
        </authorList>
    </citation>
    <scope>NUCLEOTIDE SEQUENCE [LARGE SCALE GENOMIC DNA]</scope>
    <source>
        <strain evidence="2 3">CB4</strain>
    </source>
</reference>
<proteinExistence type="predicted"/>
<feature type="domain" description="N-acetyltransferase" evidence="1">
    <location>
        <begin position="6"/>
        <end position="166"/>
    </location>
</feature>
<dbReference type="EMBL" id="CP013002">
    <property type="protein sequence ID" value="ALL14947.1"/>
    <property type="molecule type" value="Genomic_DNA"/>
</dbReference>
<dbReference type="AlphaFoldDB" id="A0A0P0P2Z8"/>
<keyword evidence="3" id="KW-1185">Reference proteome</keyword>
<evidence type="ECO:0000313" key="2">
    <source>
        <dbReference type="EMBL" id="ALL14947.1"/>
    </source>
</evidence>
<dbReference type="InterPro" id="IPR000182">
    <property type="entry name" value="GNAT_dom"/>
</dbReference>
<evidence type="ECO:0000259" key="1">
    <source>
        <dbReference type="PROSITE" id="PS51186"/>
    </source>
</evidence>
<evidence type="ECO:0000313" key="3">
    <source>
        <dbReference type="Proteomes" id="UP000056905"/>
    </source>
</evidence>
<gene>
    <name evidence="2" type="ORF">AQ619_17125</name>
</gene>
<organism evidence="2 3">
    <name type="scientific">Caulobacter henricii</name>
    <dbReference type="NCBI Taxonomy" id="69395"/>
    <lineage>
        <taxon>Bacteria</taxon>
        <taxon>Pseudomonadati</taxon>
        <taxon>Pseudomonadota</taxon>
        <taxon>Alphaproteobacteria</taxon>
        <taxon>Caulobacterales</taxon>
        <taxon>Caulobacteraceae</taxon>
        <taxon>Caulobacter</taxon>
    </lineage>
</organism>
<dbReference type="PROSITE" id="PS51186">
    <property type="entry name" value="GNAT"/>
    <property type="match status" value="1"/>
</dbReference>